<dbReference type="Proteomes" id="UP000321577">
    <property type="component" value="Unassembled WGS sequence"/>
</dbReference>
<dbReference type="InterPro" id="IPR036925">
    <property type="entry name" value="TIF_IF2_dom3_sf"/>
</dbReference>
<dbReference type="PANTHER" id="PTHR43381">
    <property type="entry name" value="TRANSLATION INITIATION FACTOR IF-2-RELATED"/>
    <property type="match status" value="1"/>
</dbReference>
<feature type="domain" description="Tr-type G" evidence="11">
    <location>
        <begin position="260"/>
        <end position="429"/>
    </location>
</feature>
<keyword evidence="3 8" id="KW-0396">Initiation factor</keyword>
<dbReference type="RefSeq" id="WP_146853926.1">
    <property type="nucleotide sequence ID" value="NZ_BKAG01000044.1"/>
</dbReference>
<dbReference type="NCBIfam" id="TIGR00487">
    <property type="entry name" value="IF-2"/>
    <property type="match status" value="1"/>
</dbReference>
<dbReference type="EMBL" id="BKAG01000044">
    <property type="protein sequence ID" value="GEP45232.1"/>
    <property type="molecule type" value="Genomic_DNA"/>
</dbReference>
<feature type="region of interest" description="Disordered" evidence="10">
    <location>
        <begin position="1"/>
        <end position="92"/>
    </location>
</feature>
<keyword evidence="6 8" id="KW-0342">GTP-binding</keyword>
<dbReference type="CDD" id="cd03702">
    <property type="entry name" value="IF2_mtIF2_II"/>
    <property type="match status" value="1"/>
</dbReference>
<dbReference type="InterPro" id="IPR015760">
    <property type="entry name" value="TIF_IF2"/>
</dbReference>
<feature type="binding site" evidence="8">
    <location>
        <begin position="315"/>
        <end position="319"/>
    </location>
    <ligand>
        <name>GTP</name>
        <dbReference type="ChEBI" id="CHEBI:37565"/>
    </ligand>
</feature>
<reference evidence="12 13" key="1">
    <citation type="submission" date="2019-07" db="EMBL/GenBank/DDBJ databases">
        <title>Whole genome shotgun sequence of Brevifollis gellanilyticus NBRC 108608.</title>
        <authorList>
            <person name="Hosoyama A."/>
            <person name="Uohara A."/>
            <person name="Ohji S."/>
            <person name="Ichikawa N."/>
        </authorList>
    </citation>
    <scope>NUCLEOTIDE SEQUENCE [LARGE SCALE GENOMIC DNA]</scope>
    <source>
        <strain evidence="12 13">NBRC 108608</strain>
    </source>
</reference>
<evidence type="ECO:0000259" key="11">
    <source>
        <dbReference type="PROSITE" id="PS51722"/>
    </source>
</evidence>
<dbReference type="Pfam" id="PF04760">
    <property type="entry name" value="IF2_N"/>
    <property type="match status" value="1"/>
</dbReference>
<dbReference type="InterPro" id="IPR000795">
    <property type="entry name" value="T_Tr_GTP-bd_dom"/>
</dbReference>
<proteinExistence type="inferred from homology"/>
<dbReference type="Pfam" id="PF00009">
    <property type="entry name" value="GTP_EFTU"/>
    <property type="match status" value="1"/>
</dbReference>
<dbReference type="SUPFAM" id="SSF52540">
    <property type="entry name" value="P-loop containing nucleoside triphosphate hydrolases"/>
    <property type="match status" value="1"/>
</dbReference>
<keyword evidence="5 8" id="KW-0648">Protein biosynthesis</keyword>
<dbReference type="InterPro" id="IPR023115">
    <property type="entry name" value="TIF_IF2_dom3"/>
</dbReference>
<dbReference type="PROSITE" id="PS51722">
    <property type="entry name" value="G_TR_2"/>
    <property type="match status" value="1"/>
</dbReference>
<dbReference type="Gene3D" id="2.40.30.10">
    <property type="entry name" value="Translation factors"/>
    <property type="match status" value="2"/>
</dbReference>
<protein>
    <recommendedName>
        <fullName evidence="2 8">Translation initiation factor IF-2</fullName>
    </recommendedName>
</protein>
<dbReference type="CDD" id="cd01887">
    <property type="entry name" value="IF2_eIF5B"/>
    <property type="match status" value="1"/>
</dbReference>
<evidence type="ECO:0000256" key="7">
    <source>
        <dbReference type="ARBA" id="ARBA00025162"/>
    </source>
</evidence>
<dbReference type="PANTHER" id="PTHR43381:SF5">
    <property type="entry name" value="TR-TYPE G DOMAIN-CONTAINING PROTEIN"/>
    <property type="match status" value="1"/>
</dbReference>
<organism evidence="12 13">
    <name type="scientific">Brevifollis gellanilyticus</name>
    <dbReference type="NCBI Taxonomy" id="748831"/>
    <lineage>
        <taxon>Bacteria</taxon>
        <taxon>Pseudomonadati</taxon>
        <taxon>Verrucomicrobiota</taxon>
        <taxon>Verrucomicrobiia</taxon>
        <taxon>Verrucomicrobiales</taxon>
        <taxon>Verrucomicrobiaceae</taxon>
    </lineage>
</organism>
<dbReference type="GO" id="GO:0005525">
    <property type="term" value="F:GTP binding"/>
    <property type="evidence" value="ECO:0007669"/>
    <property type="project" value="UniProtKB-KW"/>
</dbReference>
<dbReference type="Pfam" id="PF22042">
    <property type="entry name" value="EF-G_D2"/>
    <property type="match status" value="1"/>
</dbReference>
<evidence type="ECO:0000256" key="9">
    <source>
        <dbReference type="RuleBase" id="RU000644"/>
    </source>
</evidence>
<feature type="binding site" evidence="8">
    <location>
        <begin position="269"/>
        <end position="276"/>
    </location>
    <ligand>
        <name>GTP</name>
        <dbReference type="ChEBI" id="CHEBI:37565"/>
    </ligand>
</feature>
<comment type="function">
    <text evidence="7 8 9">One of the essential components for the initiation of protein synthesis. Protects formylmethionyl-tRNA from spontaneous hydrolysis and promotes its binding to the 30S ribosomal subunits. Also involved in the hydrolysis of GTP during the formation of the 70S ribosomal complex.</text>
</comment>
<dbReference type="FunFam" id="2.40.30.10:FF:000054">
    <property type="entry name" value="Translation initiation factor IF-2"/>
    <property type="match status" value="1"/>
</dbReference>
<dbReference type="SUPFAM" id="SSF52156">
    <property type="entry name" value="Initiation factor IF2/eIF5b, domain 3"/>
    <property type="match status" value="1"/>
</dbReference>
<evidence type="ECO:0000256" key="6">
    <source>
        <dbReference type="ARBA" id="ARBA00023134"/>
    </source>
</evidence>
<evidence type="ECO:0000313" key="13">
    <source>
        <dbReference type="Proteomes" id="UP000321577"/>
    </source>
</evidence>
<dbReference type="GO" id="GO:0005737">
    <property type="term" value="C:cytoplasm"/>
    <property type="evidence" value="ECO:0007669"/>
    <property type="project" value="UniProtKB-SubCell"/>
</dbReference>
<evidence type="ECO:0000256" key="3">
    <source>
        <dbReference type="ARBA" id="ARBA00022540"/>
    </source>
</evidence>
<dbReference type="GO" id="GO:0003743">
    <property type="term" value="F:translation initiation factor activity"/>
    <property type="evidence" value="ECO:0007669"/>
    <property type="project" value="UniProtKB-UniRule"/>
</dbReference>
<dbReference type="InterPro" id="IPR000178">
    <property type="entry name" value="TF_IF2_bacterial-like"/>
</dbReference>
<gene>
    <name evidence="8 12" type="primary">infB</name>
    <name evidence="12" type="ORF">BGE01nite_45230</name>
</gene>
<evidence type="ECO:0000256" key="10">
    <source>
        <dbReference type="SAM" id="MobiDB-lite"/>
    </source>
</evidence>
<dbReference type="InterPro" id="IPR006847">
    <property type="entry name" value="IF2_N"/>
</dbReference>
<comment type="caution">
    <text evidence="12">The sequence shown here is derived from an EMBL/GenBank/DDBJ whole genome shotgun (WGS) entry which is preliminary data.</text>
</comment>
<feature type="compositionally biased region" description="Polar residues" evidence="10">
    <location>
        <begin position="1"/>
        <end position="14"/>
    </location>
</feature>
<evidence type="ECO:0000256" key="1">
    <source>
        <dbReference type="ARBA" id="ARBA00007733"/>
    </source>
</evidence>
<dbReference type="InterPro" id="IPR009000">
    <property type="entry name" value="Transl_B-barrel_sf"/>
</dbReference>
<dbReference type="InterPro" id="IPR005225">
    <property type="entry name" value="Small_GTP-bd"/>
</dbReference>
<keyword evidence="8" id="KW-0963">Cytoplasm</keyword>
<feature type="binding site" evidence="8">
    <location>
        <begin position="369"/>
        <end position="372"/>
    </location>
    <ligand>
        <name>GTP</name>
        <dbReference type="ChEBI" id="CHEBI:37565"/>
    </ligand>
</feature>
<dbReference type="SUPFAM" id="SSF50447">
    <property type="entry name" value="Translation proteins"/>
    <property type="match status" value="2"/>
</dbReference>
<comment type="subcellular location">
    <subcellularLocation>
        <location evidence="8">Cytoplasm</location>
    </subcellularLocation>
</comment>
<dbReference type="NCBIfam" id="TIGR00231">
    <property type="entry name" value="small_GTP"/>
    <property type="match status" value="1"/>
</dbReference>
<feature type="compositionally biased region" description="Pro residues" evidence="10">
    <location>
        <begin position="72"/>
        <end position="82"/>
    </location>
</feature>
<dbReference type="AlphaFoldDB" id="A0A512MEU2"/>
<dbReference type="InterPro" id="IPR053905">
    <property type="entry name" value="EF-G-like_DII"/>
</dbReference>
<dbReference type="Gene3D" id="3.40.50.300">
    <property type="entry name" value="P-loop containing nucleotide triphosphate hydrolases"/>
    <property type="match status" value="1"/>
</dbReference>
<dbReference type="FunFam" id="3.40.50.10050:FF:000001">
    <property type="entry name" value="Translation initiation factor IF-2"/>
    <property type="match status" value="1"/>
</dbReference>
<dbReference type="InterPro" id="IPR044145">
    <property type="entry name" value="IF2_II"/>
</dbReference>
<dbReference type="Gene3D" id="3.40.50.10050">
    <property type="entry name" value="Translation initiation factor IF- 2, domain 3"/>
    <property type="match status" value="1"/>
</dbReference>
<dbReference type="CDD" id="cd03692">
    <property type="entry name" value="mtIF2_IVc"/>
    <property type="match status" value="1"/>
</dbReference>
<comment type="similarity">
    <text evidence="1 8 9">Belongs to the TRAFAC class translation factor GTPase superfamily. Classic translation factor GTPase family. IF-2 subfamily.</text>
</comment>
<dbReference type="HAMAP" id="MF_00100_B">
    <property type="entry name" value="IF_2_B"/>
    <property type="match status" value="1"/>
</dbReference>
<feature type="compositionally biased region" description="Basic and acidic residues" evidence="10">
    <location>
        <begin position="37"/>
        <end position="59"/>
    </location>
</feature>
<dbReference type="OrthoDB" id="9811804at2"/>
<dbReference type="FunFam" id="3.40.50.300:FF:000019">
    <property type="entry name" value="Translation initiation factor IF-2"/>
    <property type="match status" value="1"/>
</dbReference>
<accession>A0A512MEU2</accession>
<evidence type="ECO:0000256" key="8">
    <source>
        <dbReference type="HAMAP-Rule" id="MF_00100"/>
    </source>
</evidence>
<keyword evidence="13" id="KW-1185">Reference proteome</keyword>
<evidence type="ECO:0000256" key="4">
    <source>
        <dbReference type="ARBA" id="ARBA00022741"/>
    </source>
</evidence>
<dbReference type="GO" id="GO:0003924">
    <property type="term" value="F:GTPase activity"/>
    <property type="evidence" value="ECO:0007669"/>
    <property type="project" value="UniProtKB-UniRule"/>
</dbReference>
<keyword evidence="4 8" id="KW-0547">Nucleotide-binding</keyword>
<evidence type="ECO:0000256" key="5">
    <source>
        <dbReference type="ARBA" id="ARBA00022917"/>
    </source>
</evidence>
<evidence type="ECO:0000313" key="12">
    <source>
        <dbReference type="EMBL" id="GEP45232.1"/>
    </source>
</evidence>
<feature type="region of interest" description="G-domain" evidence="8">
    <location>
        <begin position="263"/>
        <end position="411"/>
    </location>
</feature>
<dbReference type="Pfam" id="PF11987">
    <property type="entry name" value="IF-2"/>
    <property type="match status" value="1"/>
</dbReference>
<dbReference type="InterPro" id="IPR027417">
    <property type="entry name" value="P-loop_NTPase"/>
</dbReference>
<evidence type="ECO:0000256" key="2">
    <source>
        <dbReference type="ARBA" id="ARBA00020675"/>
    </source>
</evidence>
<dbReference type="FunFam" id="2.40.30.10:FF:000008">
    <property type="entry name" value="Translation initiation factor IF-2"/>
    <property type="match status" value="1"/>
</dbReference>
<name>A0A512MEU2_9BACT</name>
<sequence length="759" mass="82783">MPPRSSSSKTSKANPESEVVANTEELESAPAKKPAKKKEVLSLIDDEKPKTKPAARREATPLPVLGAKPAPVAAPTPEPAGEPEPARKTVDDQKKEALNLFEEDEKPKVKRVRTNETIASLAPISRLNAPAPVVGPVVAPVIVAAPKPAPVEAVAPAFEVNEAGEKIIHLKPPIIVKDLAEKMGLRPFKIIADLINLKVFVANADKAIELEVAEKVCEKHGFRLEREKREKGAGVHKVEEVIVEPVAQIVEEVEEEKLELRAPIITFMGHVDHGKTSLLDAIRKTQVTHGEAGGITQHIGAYSVFHNDRPITFIDTPGHAAFSGMRARGANVTDIVVLIIAADDGIMPQTREALNHAKAADVQLMVAINKCDLPAANILRVKSQLQDIGLAPVDWGGDIEVMEVSAKTGLGIDNLLETMALQAEVLELKADPKAPARATVIESSMVPGRGPVATVICRQGTLKVGQAFICGPHWGKTKALMNDRGQPIKEVKPGMPVELVGFSDMPRVGDEVVIMDSERAVKKLSEERLEESRQAKLVTRRRVTMEDLFANIEEGQKKVFKVVLKTDVHGSLEAITKCLEEIESNKINLRILHSDVGPINESDVLLASGSDAVIIGFNQKVENKALTTARREGVQIKLYSIIYELIDQAKEAMTGMLDPLTREKVIGHAKVKQVFKVQKGWVGGSQVIDGRIDRKQRARVLRNGQAVYDGGVETLRRFQDEVPEVRNGLECGIKLHGFSDYEEGDIIECYELEKVPQAL</sequence>